<feature type="region of interest" description="Disordered" evidence="7">
    <location>
        <begin position="1507"/>
        <end position="1529"/>
    </location>
</feature>
<reference evidence="10" key="2">
    <citation type="submission" date="2025-08" db="UniProtKB">
        <authorList>
            <consortium name="Ensembl"/>
        </authorList>
    </citation>
    <scope>IDENTIFICATION</scope>
</reference>
<evidence type="ECO:0000256" key="3">
    <source>
        <dbReference type="ARBA" id="ARBA00022989"/>
    </source>
</evidence>
<feature type="region of interest" description="Disordered" evidence="7">
    <location>
        <begin position="1393"/>
        <end position="1422"/>
    </location>
</feature>
<dbReference type="GeneTree" id="ENSGT00940000159551"/>
<dbReference type="Gene3D" id="1.20.1640.10">
    <property type="entry name" value="Multidrug efflux transporter AcrB transmembrane domain"/>
    <property type="match status" value="2"/>
</dbReference>
<dbReference type="PANTHER" id="PTHR45951">
    <property type="entry name" value="PROTEIN DISPATCHED-RELATED"/>
    <property type="match status" value="1"/>
</dbReference>
<dbReference type="InterPro" id="IPR000731">
    <property type="entry name" value="SSD"/>
</dbReference>
<comment type="similarity">
    <text evidence="6">Belongs to the dispatched family.</text>
</comment>
<dbReference type="PANTHER" id="PTHR45951:SF2">
    <property type="entry name" value="PROTEIN DISPATCHED HOMOLOG 2"/>
    <property type="match status" value="1"/>
</dbReference>
<dbReference type="GO" id="GO:0016020">
    <property type="term" value="C:membrane"/>
    <property type="evidence" value="ECO:0007669"/>
    <property type="project" value="UniProtKB-SubCell"/>
</dbReference>
<feature type="transmembrane region" description="Helical" evidence="8">
    <location>
        <begin position="1181"/>
        <end position="1200"/>
    </location>
</feature>
<feature type="transmembrane region" description="Helical" evidence="8">
    <location>
        <begin position="382"/>
        <end position="405"/>
    </location>
</feature>
<dbReference type="GO" id="GO:0022857">
    <property type="term" value="F:transmembrane transporter activity"/>
    <property type="evidence" value="ECO:0007669"/>
    <property type="project" value="TreeGrafter"/>
</dbReference>
<feature type="region of interest" description="Disordered" evidence="7">
    <location>
        <begin position="95"/>
        <end position="224"/>
    </location>
</feature>
<comment type="subcellular location">
    <subcellularLocation>
        <location evidence="1">Membrane</location>
        <topology evidence="1">Multi-pass membrane protein</topology>
    </subcellularLocation>
</comment>
<reference evidence="10" key="3">
    <citation type="submission" date="2025-09" db="UniProtKB">
        <authorList>
            <consortium name="Ensembl"/>
        </authorList>
    </citation>
    <scope>IDENTIFICATION</scope>
</reference>
<dbReference type="Proteomes" id="UP000016666">
    <property type="component" value="Chromosome 5"/>
</dbReference>
<feature type="transmembrane region" description="Helical" evidence="8">
    <location>
        <begin position="830"/>
        <end position="849"/>
    </location>
</feature>
<evidence type="ECO:0000256" key="6">
    <source>
        <dbReference type="ARBA" id="ARBA00038046"/>
    </source>
</evidence>
<feature type="compositionally biased region" description="Polar residues" evidence="7">
    <location>
        <begin position="1656"/>
        <end position="1665"/>
    </location>
</feature>
<evidence type="ECO:0000313" key="10">
    <source>
        <dbReference type="Ensembl" id="ENSAPLP00000001859.2"/>
    </source>
</evidence>
<keyword evidence="11" id="KW-1185">Reference proteome</keyword>
<evidence type="ECO:0000256" key="4">
    <source>
        <dbReference type="ARBA" id="ARBA00023136"/>
    </source>
</evidence>
<dbReference type="HOGENOM" id="CLU_004076_1_1_1"/>
<feature type="compositionally biased region" description="Basic and acidic residues" evidence="7">
    <location>
        <begin position="201"/>
        <end position="217"/>
    </location>
</feature>
<dbReference type="FunFam" id="1.20.1640.10:FF:000011">
    <property type="entry name" value="Dispatched RND transporter family member 1"/>
    <property type="match status" value="1"/>
</dbReference>
<keyword evidence="3 8" id="KW-1133">Transmembrane helix</keyword>
<feature type="transmembrane region" description="Helical" evidence="8">
    <location>
        <begin position="798"/>
        <end position="818"/>
    </location>
</feature>
<accession>U3I3N8</accession>
<reference evidence="10 11" key="1">
    <citation type="submission" date="2017-10" db="EMBL/GenBank/DDBJ databases">
        <title>A new Pekin duck reference genome.</title>
        <authorList>
            <person name="Hou Z.-C."/>
            <person name="Zhou Z.-K."/>
            <person name="Zhu F."/>
            <person name="Hou S.-S."/>
        </authorList>
    </citation>
    <scope>NUCLEOTIDE SEQUENCE [LARGE SCALE GENOMIC DNA]</scope>
</reference>
<feature type="transmembrane region" description="Helical" evidence="8">
    <location>
        <begin position="1278"/>
        <end position="1299"/>
    </location>
</feature>
<feature type="transmembrane region" description="Helical" evidence="8">
    <location>
        <begin position="1237"/>
        <end position="1258"/>
    </location>
</feature>
<feature type="compositionally biased region" description="Polar residues" evidence="7">
    <location>
        <begin position="1510"/>
        <end position="1529"/>
    </location>
</feature>
<evidence type="ECO:0000256" key="2">
    <source>
        <dbReference type="ARBA" id="ARBA00022692"/>
    </source>
</evidence>
<feature type="transmembrane region" description="Helical" evidence="8">
    <location>
        <begin position="755"/>
        <end position="778"/>
    </location>
</feature>
<dbReference type="STRING" id="8840.ENSAPLP00000001859"/>
<gene>
    <name evidence="10" type="primary">DISP2</name>
</gene>
<name>U3I3N8_ANAPP</name>
<dbReference type="Ensembl" id="ENSAPLT00000002437.2">
    <property type="protein sequence ID" value="ENSAPLP00000001859.2"/>
    <property type="gene ID" value="ENSAPLG00000002430.2"/>
</dbReference>
<evidence type="ECO:0000256" key="1">
    <source>
        <dbReference type="ARBA" id="ARBA00004141"/>
    </source>
</evidence>
<feature type="transmembrane region" description="Helical" evidence="8">
    <location>
        <begin position="723"/>
        <end position="743"/>
    </location>
</feature>
<feature type="domain" description="SSD" evidence="9">
    <location>
        <begin position="706"/>
        <end position="855"/>
    </location>
</feature>
<organism evidence="10 11">
    <name type="scientific">Anas platyrhynchos platyrhynchos</name>
    <name type="common">Northern mallard</name>
    <dbReference type="NCBI Taxonomy" id="8840"/>
    <lineage>
        <taxon>Eukaryota</taxon>
        <taxon>Metazoa</taxon>
        <taxon>Chordata</taxon>
        <taxon>Craniata</taxon>
        <taxon>Vertebrata</taxon>
        <taxon>Euteleostomi</taxon>
        <taxon>Archelosauria</taxon>
        <taxon>Archosauria</taxon>
        <taxon>Dinosauria</taxon>
        <taxon>Saurischia</taxon>
        <taxon>Theropoda</taxon>
        <taxon>Coelurosauria</taxon>
        <taxon>Aves</taxon>
        <taxon>Neognathae</taxon>
        <taxon>Galloanserae</taxon>
        <taxon>Anseriformes</taxon>
        <taxon>Anatidae</taxon>
        <taxon>Anatinae</taxon>
        <taxon>Anas</taxon>
    </lineage>
</organism>
<evidence type="ECO:0000256" key="8">
    <source>
        <dbReference type="SAM" id="Phobius"/>
    </source>
</evidence>
<feature type="region of interest" description="Disordered" evidence="7">
    <location>
        <begin position="1638"/>
        <end position="1665"/>
    </location>
</feature>
<protein>
    <submittedName>
        <fullName evidence="10">Dispatched RND transporter family member 2</fullName>
    </submittedName>
</protein>
<feature type="compositionally biased region" description="Pro residues" evidence="7">
    <location>
        <begin position="111"/>
        <end position="122"/>
    </location>
</feature>
<dbReference type="InterPro" id="IPR052081">
    <property type="entry name" value="Dispatched_Hh_regulator"/>
</dbReference>
<feature type="compositionally biased region" description="Low complexity" evidence="7">
    <location>
        <begin position="176"/>
        <end position="187"/>
    </location>
</feature>
<sequence length="1665" mass="186569">MPAGLVSSTSCQNNNTLFIYLTLLQPQGEPKHFEMLPCTCRTKSRSTCGRSPILCQSCTTPVGRGTRHPRVHHPHHPLRLGVRLPRRAWLCPTSELSLGGPPPARHSAQPPLQPPPGSPPRSLPRAHPARSRGHWPPAAAPAPPPRPRKRCAEPSQPPPPPPPPPPQPRRRRQRSAPRTAPAASLRRCLPRAMEAAPASAEPRRGEPRPQGSREKRNAGPCQTCLAMPEIANTEPSYSGTSWERICPVHHCPVPASPRLGGDHLPSSSRTLGPVPTQSNGQVPSSSQDSQQHHLYYPCNQQEPRGSYGLPQLPGHGERSVLCSHLSSGDPTPAPHRQVSETPWKQWSPGQRPSRPVQHHVVTVRHDKAFRMPKSYSQMIAEWPIAVLVLCSVMVVVCTLAGLLVGNLPDFSEPLMGFEPRDTDIGRKLVVWRNVESHTGYKKTFSLSPYTEKKSYDDIGISRGQKADQGGQEARTRRMVEQIYGADGFFCGPPEKSYSQLVFMSTTAGSLWNLQAIQSMCQIEQDKIRSHVHFRDLCQRTEANECCPSWSLGNYIAVLYNRSSCLEITQGDISHTLALLRACAPDYHKGILTPSCIGPETVRQKHSQCAKVPEKCTRFNAIYQLLHFLVDRDFLSPQTMEYQVPSLKYSLLFLPTRKGASMMGIYLDNLESWDLFDNYTSITGMDLGLKQKLFQHYLLLDTKYPVLAILAIFLSISFYLRSVFITLMVLLAVVSSLMISYFLYKVAFRFTYFPFVNLTAVIILSSVCANHTFVFFDLWNLSKSQNPSAGLSQWVSQTMHHFAYLMLASCFTTGAAFYASYISNITAIRCFAVYMGTSVLVNLVFMMTWLPSSAVLYERYIATTCIYKPEDYWKNTGHKRVALSLHYILRGLQKTLCETSKLLFEKLLPCGVIKFRYIWICWFAALAIGGAYISCSNPKLKLPTLETSSVQVFRLSHPFERYDSEYCHQFMFERLEHGEGQHMPVTIVWGILPVDNGDHFNPKSNGTLVTDATFTIQSPDAQKWLLEFCQKVKNQTFYFPDAEQKSTVCFMEEFIRWMDSRQCSQRDHSFNLCCNQFSFPYRSEVFLHCIKMMLLEQGREGAETYDLGLRFDGEGNLAALVLQFQTIYHYSFNYSKAKQFYEEINLWVTEEMKTAPVGLQNGWFTSKLELYNLQHSLSTETMVVMGLSIAISFVVLLLTTWNVLLSIFSVTAIAGTVLVTVGLLVLLEWQLNAVESLFISAAVGLSVDFTVNYCISYHLCPHSDRLSRVAFSLKQMSCATAMAASALFSAGVIMLPATVLAYRKLGIFIMMIKCISCGFASFFFQSLCCFFGPEKNCGQILWPCAHNMKDYSDDSGPNGSYACGGNEKQNRLRKVQESNTANEQYELQPLSRKLSDSFDNSTSTSKLSNRPSVLSEDTQVEDNRCPRIGMHPSLERERQNLQETLGDQQVGLCQCPALQTSSPYKHSSSGAEIHRERLCRDCQCQKYGPKAWDGSGLDYIQPAGVKEEGQLNKSQCSSDTAQQQSDYTSDNSHLPAADIYKIHRCLCSLGSSFDMLNISSETSISDFEQGLKLAESASSCPDVLELSDSYSQTERGYLNGKRDTLRLDLRETVFDISPAASQQNSSSWKNRFGLGSEGPVVLPNSQPDMPDVWIKRSSAQSSGYNS</sequence>
<feature type="compositionally biased region" description="Polar residues" evidence="7">
    <location>
        <begin position="339"/>
        <end position="350"/>
    </location>
</feature>
<feature type="compositionally biased region" description="Polar residues" evidence="7">
    <location>
        <begin position="1396"/>
        <end position="1416"/>
    </location>
</feature>
<feature type="transmembrane region" description="Helical" evidence="8">
    <location>
        <begin position="1206"/>
        <end position="1225"/>
    </location>
</feature>
<dbReference type="SUPFAM" id="SSF82866">
    <property type="entry name" value="Multidrug efflux transporter AcrB transmembrane domain"/>
    <property type="match status" value="2"/>
</dbReference>
<evidence type="ECO:0000313" key="11">
    <source>
        <dbReference type="Proteomes" id="UP000016666"/>
    </source>
</evidence>
<evidence type="ECO:0000256" key="5">
    <source>
        <dbReference type="ARBA" id="ARBA00023180"/>
    </source>
</evidence>
<feature type="region of interest" description="Disordered" evidence="7">
    <location>
        <begin position="318"/>
        <end position="356"/>
    </location>
</feature>
<evidence type="ECO:0000259" key="9">
    <source>
        <dbReference type="PROSITE" id="PS50156"/>
    </source>
</evidence>
<keyword evidence="5" id="KW-0325">Glycoprotein</keyword>
<keyword evidence="4 8" id="KW-0472">Membrane</keyword>
<feature type="compositionally biased region" description="Pro residues" evidence="7">
    <location>
        <begin position="155"/>
        <end position="167"/>
    </location>
</feature>
<feature type="transmembrane region" description="Helical" evidence="8">
    <location>
        <begin position="696"/>
        <end position="717"/>
    </location>
</feature>
<keyword evidence="2 8" id="KW-0812">Transmembrane</keyword>
<dbReference type="GO" id="GO:0007224">
    <property type="term" value="P:smoothened signaling pathway"/>
    <property type="evidence" value="ECO:0007669"/>
    <property type="project" value="TreeGrafter"/>
</dbReference>
<proteinExistence type="inferred from homology"/>
<evidence type="ECO:0000256" key="7">
    <source>
        <dbReference type="SAM" id="MobiDB-lite"/>
    </source>
</evidence>
<feature type="compositionally biased region" description="Polar residues" evidence="7">
    <location>
        <begin position="265"/>
        <end position="289"/>
    </location>
</feature>
<dbReference type="PROSITE" id="PS50156">
    <property type="entry name" value="SSD"/>
    <property type="match status" value="1"/>
</dbReference>
<feature type="region of interest" description="Disordered" evidence="7">
    <location>
        <begin position="257"/>
        <end position="291"/>
    </location>
</feature>
<dbReference type="OMA" id="MPVTIVW"/>